<protein>
    <submittedName>
        <fullName evidence="1">Uncharacterized protein</fullName>
    </submittedName>
</protein>
<reference evidence="1 2" key="1">
    <citation type="submission" date="2021-03" db="EMBL/GenBank/DDBJ databases">
        <title>Muricauda lutimaris sp. nov. and Muricauda ruestringensis sp. nov, two marine members of the Flavobacteriaceae isolated from deep sea sediments of Western Pacific.</title>
        <authorList>
            <person name="Zhao S."/>
            <person name="Liu R."/>
        </authorList>
    </citation>
    <scope>NUCLEOTIDE SEQUENCE [LARGE SCALE GENOMIC DNA]</scope>
    <source>
        <strain evidence="1 2">BC31-1-A7</strain>
    </source>
</reference>
<accession>A0ABS3G1Z7</accession>
<comment type="caution">
    <text evidence="1">The sequence shown here is derived from an EMBL/GenBank/DDBJ whole genome shotgun (WGS) entry which is preliminary data.</text>
</comment>
<proteinExistence type="predicted"/>
<dbReference type="EMBL" id="JAFLNL010000002">
    <property type="protein sequence ID" value="MBO0353049.1"/>
    <property type="molecule type" value="Genomic_DNA"/>
</dbReference>
<evidence type="ECO:0000313" key="2">
    <source>
        <dbReference type="Proteomes" id="UP000664044"/>
    </source>
</evidence>
<dbReference type="RefSeq" id="WP_207031560.1">
    <property type="nucleotide sequence ID" value="NZ_JAFLNL010000002.1"/>
</dbReference>
<gene>
    <name evidence="1" type="ORF">J0656_03400</name>
</gene>
<name>A0ABS3G1Z7_9FLAO</name>
<dbReference type="Proteomes" id="UP000664044">
    <property type="component" value="Unassembled WGS sequence"/>
</dbReference>
<evidence type="ECO:0000313" key="1">
    <source>
        <dbReference type="EMBL" id="MBO0353049.1"/>
    </source>
</evidence>
<organism evidence="1 2">
    <name type="scientific">Flagellimonas aurea</name>
    <dbReference type="NCBI Taxonomy" id="2915619"/>
    <lineage>
        <taxon>Bacteria</taxon>
        <taxon>Pseudomonadati</taxon>
        <taxon>Bacteroidota</taxon>
        <taxon>Flavobacteriia</taxon>
        <taxon>Flavobacteriales</taxon>
        <taxon>Flavobacteriaceae</taxon>
        <taxon>Flagellimonas</taxon>
    </lineage>
</organism>
<keyword evidence="2" id="KW-1185">Reference proteome</keyword>
<sequence>MESITFNKNEFFQGMEESQEINLSENLKEWTEETLNTEENGIEVKVEDYSSIHKDKILRIETNLYDSWGGVTSCGRISRVRGIVDREAKRWVERKMFEYKNLRWISYGWKYNTARITSGRTPFPNNERWCRGTITTPVFIEFVNK</sequence>